<gene>
    <name evidence="2" type="ORF">HD598_000842</name>
</gene>
<evidence type="ECO:0000313" key="2">
    <source>
        <dbReference type="EMBL" id="MBB5512155.1"/>
    </source>
</evidence>
<comment type="caution">
    <text evidence="2">The sequence shown here is derived from an EMBL/GenBank/DDBJ whole genome shotgun (WGS) entry which is preliminary data.</text>
</comment>
<feature type="compositionally biased region" description="Gly residues" evidence="1">
    <location>
        <begin position="56"/>
        <end position="66"/>
    </location>
</feature>
<feature type="region of interest" description="Disordered" evidence="1">
    <location>
        <begin position="29"/>
        <end position="66"/>
    </location>
</feature>
<proteinExistence type="predicted"/>
<evidence type="ECO:0000313" key="3">
    <source>
        <dbReference type="Proteomes" id="UP000580797"/>
    </source>
</evidence>
<feature type="compositionally biased region" description="Acidic residues" evidence="1">
    <location>
        <begin position="30"/>
        <end position="40"/>
    </location>
</feature>
<reference evidence="2 3" key="1">
    <citation type="submission" date="2020-08" db="EMBL/GenBank/DDBJ databases">
        <title>Sequencing the genomes of 1000 actinobacteria strains.</title>
        <authorList>
            <person name="Klenk H.-P."/>
        </authorList>
    </citation>
    <scope>NUCLEOTIDE SEQUENCE [LARGE SCALE GENOMIC DNA]</scope>
    <source>
        <strain evidence="2 3">DSM 105783</strain>
    </source>
</reference>
<accession>A0A7W8TU66</accession>
<name>A0A7W8TU66_9MICC</name>
<dbReference type="EMBL" id="JACHDR010000001">
    <property type="protein sequence ID" value="MBB5512155.1"/>
    <property type="molecule type" value="Genomic_DNA"/>
</dbReference>
<dbReference type="RefSeq" id="WP_183664033.1">
    <property type="nucleotide sequence ID" value="NZ_BAAARH010000003.1"/>
</dbReference>
<sequence length="66" mass="6791">MFFQKQLDAATASLHARLSGRAKPLCAAGEMEDSDAEEALVDSHAGLTARQQHPEQGGGDAPGVGS</sequence>
<evidence type="ECO:0000256" key="1">
    <source>
        <dbReference type="SAM" id="MobiDB-lite"/>
    </source>
</evidence>
<organism evidence="2 3">
    <name type="scientific">Neomicrococcus aestuarii</name>
    <dbReference type="NCBI Taxonomy" id="556325"/>
    <lineage>
        <taxon>Bacteria</taxon>
        <taxon>Bacillati</taxon>
        <taxon>Actinomycetota</taxon>
        <taxon>Actinomycetes</taxon>
        <taxon>Micrococcales</taxon>
        <taxon>Micrococcaceae</taxon>
        <taxon>Neomicrococcus</taxon>
    </lineage>
</organism>
<dbReference type="Proteomes" id="UP000580797">
    <property type="component" value="Unassembled WGS sequence"/>
</dbReference>
<protein>
    <submittedName>
        <fullName evidence="2">Uncharacterized protein</fullName>
    </submittedName>
</protein>
<dbReference type="AlphaFoldDB" id="A0A7W8TU66"/>